<evidence type="ECO:0000256" key="3">
    <source>
        <dbReference type="SAM" id="Phobius"/>
    </source>
</evidence>
<proteinExistence type="predicted"/>
<feature type="compositionally biased region" description="Low complexity" evidence="2">
    <location>
        <begin position="112"/>
        <end position="121"/>
    </location>
</feature>
<gene>
    <name evidence="4" type="ORF">ACHAWU_010264</name>
</gene>
<organism evidence="4 5">
    <name type="scientific">Discostella pseudostelligera</name>
    <dbReference type="NCBI Taxonomy" id="259834"/>
    <lineage>
        <taxon>Eukaryota</taxon>
        <taxon>Sar</taxon>
        <taxon>Stramenopiles</taxon>
        <taxon>Ochrophyta</taxon>
        <taxon>Bacillariophyta</taxon>
        <taxon>Coscinodiscophyceae</taxon>
        <taxon>Thalassiosirophycidae</taxon>
        <taxon>Stephanodiscales</taxon>
        <taxon>Stephanodiscaceae</taxon>
        <taxon>Discostella</taxon>
    </lineage>
</organism>
<keyword evidence="3" id="KW-0812">Transmembrane</keyword>
<keyword evidence="3" id="KW-0472">Membrane</keyword>
<feature type="non-terminal residue" evidence="4">
    <location>
        <position position="1"/>
    </location>
</feature>
<evidence type="ECO:0000313" key="5">
    <source>
        <dbReference type="Proteomes" id="UP001530293"/>
    </source>
</evidence>
<feature type="region of interest" description="Disordered" evidence="2">
    <location>
        <begin position="683"/>
        <end position="720"/>
    </location>
</feature>
<reference evidence="4 5" key="1">
    <citation type="submission" date="2024-10" db="EMBL/GenBank/DDBJ databases">
        <title>Updated reference genomes for cyclostephanoid diatoms.</title>
        <authorList>
            <person name="Roberts W.R."/>
            <person name="Alverson A.J."/>
        </authorList>
    </citation>
    <scope>NUCLEOTIDE SEQUENCE [LARGE SCALE GENOMIC DNA]</scope>
    <source>
        <strain evidence="4 5">AJA232-27</strain>
    </source>
</reference>
<dbReference type="AlphaFoldDB" id="A0ABD3M6L5"/>
<feature type="transmembrane region" description="Helical" evidence="3">
    <location>
        <begin position="729"/>
        <end position="749"/>
    </location>
</feature>
<feature type="compositionally biased region" description="Low complexity" evidence="2">
    <location>
        <begin position="826"/>
        <end position="837"/>
    </location>
</feature>
<name>A0ABD3M6L5_9STRA</name>
<feature type="compositionally biased region" description="Polar residues" evidence="2">
    <location>
        <begin position="52"/>
        <end position="63"/>
    </location>
</feature>
<feature type="region of interest" description="Disordered" evidence="2">
    <location>
        <begin position="273"/>
        <end position="308"/>
    </location>
</feature>
<feature type="compositionally biased region" description="Polar residues" evidence="2">
    <location>
        <begin position="509"/>
        <end position="525"/>
    </location>
</feature>
<dbReference type="Proteomes" id="UP001530293">
    <property type="component" value="Unassembled WGS sequence"/>
</dbReference>
<feature type="compositionally biased region" description="Polar residues" evidence="2">
    <location>
        <begin position="20"/>
        <end position="40"/>
    </location>
</feature>
<feature type="coiled-coil region" evidence="1">
    <location>
        <begin position="599"/>
        <end position="633"/>
    </location>
</feature>
<feature type="compositionally biased region" description="Basic and acidic residues" evidence="2">
    <location>
        <begin position="66"/>
        <end position="77"/>
    </location>
</feature>
<keyword evidence="5" id="KW-1185">Reference proteome</keyword>
<dbReference type="EMBL" id="JALLBG020000198">
    <property type="protein sequence ID" value="KAL3759695.1"/>
    <property type="molecule type" value="Genomic_DNA"/>
</dbReference>
<evidence type="ECO:0000256" key="2">
    <source>
        <dbReference type="SAM" id="MobiDB-lite"/>
    </source>
</evidence>
<feature type="compositionally biased region" description="Acidic residues" evidence="2">
    <location>
        <begin position="694"/>
        <end position="720"/>
    </location>
</feature>
<feature type="region of interest" description="Disordered" evidence="2">
    <location>
        <begin position="20"/>
        <end position="139"/>
    </location>
</feature>
<accession>A0ABD3M6L5</accession>
<comment type="caution">
    <text evidence="4">The sequence shown here is derived from an EMBL/GenBank/DDBJ whole genome shotgun (WGS) entry which is preliminary data.</text>
</comment>
<feature type="compositionally biased region" description="Low complexity" evidence="2">
    <location>
        <begin position="81"/>
        <end position="93"/>
    </location>
</feature>
<feature type="region of interest" description="Disordered" evidence="2">
    <location>
        <begin position="772"/>
        <end position="844"/>
    </location>
</feature>
<feature type="compositionally biased region" description="Acidic residues" evidence="2">
    <location>
        <begin position="784"/>
        <end position="809"/>
    </location>
</feature>
<sequence>IRPSSLHIKTQEYKLRNTMAGNDTIATQDQRGGSTASILSNRELPTCKATKGNGSKPTTGNGKTSKHADGEMKDMTHQSDTNNNANTNTSGTTSRHAPRLPTRTNKTKRKSASTTTNTTTGPTPPQPSSTSRAAPSVTHHHRALNPLLLARGMSSRYLSTKIISASSSSSNSSTPTSILPLSKTDIEKDLRHMETYRAASIGYGQQLFVYKNQELVRSGYFGSFFVGPGVLGDGSVGGEHVGGDGYYHPAVMDDTIRAPYHDEVDQEGSMLINVGGENEDPRAPTRPVGGKRGSSQRKHQNRGRPYMPIKIDPEEEKRLSGLRKRMHHSEFVRMQLETQYLSLRSHYVHESQLVRKTRSYEMEGRLKLMREVMVRREKVLALMRVKMAIWRDVEVRLLGYRDGWNVGGTEDDLVVENKKDASYAAAGEKAEEESRAAVENEADAENKKVDLLKIWNDINSQLKAAEAACMELETPAVLTQMVVTPTPSPPSSSASSATSIAKNGRKRSSSITSTEEAANNNNDSTSGKRRVSSSSSSGLEPHIIPWDCMVEPQTPYDLPLLLSCLSSATDRVAGYVTDKKNPSAITWLESTLPQSTSAYDKDADDLKKLQEEVRALEDELQRECVRNTELREQVNASRTRSDEMVALMQLLRSETEAVLERHNVIMETPEAIAKAAELHQRRVEEEKLKNPPVEGEEEEEEDEDDEEGEVDENEEFSSGEEEINVCCSYYSIFIVVFVHSFILICYSLLHSKRYGEQQESDDELYDSVGIKEITVDNDSNNEAGESDDDDEDGSDGGDVAEDEDGEEEEPRTRSKRRGHEDEDDMSNSSSTPPNSSSYRKRRRY</sequence>
<evidence type="ECO:0000256" key="1">
    <source>
        <dbReference type="SAM" id="Coils"/>
    </source>
</evidence>
<keyword evidence="3" id="KW-1133">Transmembrane helix</keyword>
<evidence type="ECO:0000313" key="4">
    <source>
        <dbReference type="EMBL" id="KAL3759695.1"/>
    </source>
</evidence>
<protein>
    <submittedName>
        <fullName evidence="4">Uncharacterized protein</fullName>
    </submittedName>
</protein>
<feature type="region of interest" description="Disordered" evidence="2">
    <location>
        <begin position="482"/>
        <end position="539"/>
    </location>
</feature>
<keyword evidence="1" id="KW-0175">Coiled coil</keyword>